<organism evidence="3 4">
    <name type="scientific">Ficus carica</name>
    <name type="common">Common fig</name>
    <dbReference type="NCBI Taxonomy" id="3494"/>
    <lineage>
        <taxon>Eukaryota</taxon>
        <taxon>Viridiplantae</taxon>
        <taxon>Streptophyta</taxon>
        <taxon>Embryophyta</taxon>
        <taxon>Tracheophyta</taxon>
        <taxon>Spermatophyta</taxon>
        <taxon>Magnoliopsida</taxon>
        <taxon>eudicotyledons</taxon>
        <taxon>Gunneridae</taxon>
        <taxon>Pentapetalae</taxon>
        <taxon>rosids</taxon>
        <taxon>fabids</taxon>
        <taxon>Rosales</taxon>
        <taxon>Moraceae</taxon>
        <taxon>Ficeae</taxon>
        <taxon>Ficus</taxon>
    </lineage>
</organism>
<proteinExistence type="predicted"/>
<evidence type="ECO:0000256" key="1">
    <source>
        <dbReference type="SAM" id="MobiDB-lite"/>
    </source>
</evidence>
<accession>A0AA87ZIS7</accession>
<evidence type="ECO:0000259" key="2">
    <source>
        <dbReference type="Pfam" id="PF25033"/>
    </source>
</evidence>
<name>A0AA87ZIS7_FICCA</name>
<reference evidence="3" key="1">
    <citation type="submission" date="2023-07" db="EMBL/GenBank/DDBJ databases">
        <title>draft genome sequence of fig (Ficus carica).</title>
        <authorList>
            <person name="Takahashi T."/>
            <person name="Nishimura K."/>
        </authorList>
    </citation>
    <scope>NUCLEOTIDE SEQUENCE</scope>
</reference>
<feature type="region of interest" description="Disordered" evidence="1">
    <location>
        <begin position="643"/>
        <end position="671"/>
    </location>
</feature>
<evidence type="ECO:0000313" key="4">
    <source>
        <dbReference type="Proteomes" id="UP001187192"/>
    </source>
</evidence>
<dbReference type="PANTHER" id="PTHR45523">
    <property type="entry name" value="TETRATRICOPEPTIDE REPEAT (TPR)-CONTAINING PROTEIN-RELATED"/>
    <property type="match status" value="1"/>
</dbReference>
<dbReference type="Pfam" id="PF06101">
    <property type="entry name" value="Vps62"/>
    <property type="match status" value="2"/>
</dbReference>
<feature type="domain" description="VPS13-like middle region" evidence="2">
    <location>
        <begin position="340"/>
        <end position="996"/>
    </location>
</feature>
<dbReference type="PANTHER" id="PTHR45523:SF1">
    <property type="entry name" value="TETRATRICOPEPTIDE REPEAT (TPR)-CONTAINING PROTEIN"/>
    <property type="match status" value="1"/>
</dbReference>
<dbReference type="Proteomes" id="UP001187192">
    <property type="component" value="Unassembled WGS sequence"/>
</dbReference>
<dbReference type="Pfam" id="PF25033">
    <property type="entry name" value="VPS13_M"/>
    <property type="match status" value="1"/>
</dbReference>
<gene>
    <name evidence="3" type="ORF">TIFTF001_042177</name>
</gene>
<dbReference type="InterPro" id="IPR009291">
    <property type="entry name" value="Vps62"/>
</dbReference>
<feature type="non-terminal residue" evidence="3">
    <location>
        <position position="1"/>
    </location>
</feature>
<keyword evidence="4" id="KW-1185">Reference proteome</keyword>
<comment type="caution">
    <text evidence="3">The sequence shown here is derived from an EMBL/GenBank/DDBJ whole genome shotgun (WGS) entry which is preliminary data.</text>
</comment>
<protein>
    <recommendedName>
        <fullName evidence="2">VPS13-like middle region domain-containing protein</fullName>
    </recommendedName>
</protein>
<sequence>MFIGTVLKSLEIEDLVSCSGASRPRYVARSFIGDTDAYSTFDDSRNQSFGNSDVETSEGDDKFYEAPENLADSVDYSMQSPRTSSGYLSDQKLLRSESLFFKLPSFNHIPGLLPRDVLQTTKEDVELTDTLDSFVKAQIVICNQNSPRYNDIDTQVTVTLATLSFFCRRPMVLAIMEFVNAINIDDESCESFSDNSSGAVVKRGISKDNVVDDLQSTTTQEDVVKGLLGKGKSRVIFNITLNMKRAQILLMNEDETKLASLSQDSLLTDIKVFPSSFSIKAALGNLRISDDSLPSNHMYFWACDMRNPGGSSFVELVFTSFSIDDEDYKGYDYSLFGQLSEVRIVYLNRFIQEVVTYFMGLVPNNSKGAVKLKDQQTNSEKWFTTSEIEGSPAVKLDVSLRKPIIVMPRRTDSLDYLQLDIVHITVQNTFEWCFGSKSEINAVHLDILTVQVEDIHLNVGTGTDLGESIIQDVKGVSIMIQRSLRDLFHQISSTEIKIQIVELKAALSNKEYQIITECAVSNISETPRAIPQLNHGSTNSSADVVESEGHISQDADGLESQIANGEAWIVTKVSVIIGLVELRIYTTLARDASLATVQVTGAWLLYKSTSLEEGFLSATLKGFTVCDDREGTEQEFRLAIGGPENIGSSPLHSGTVDDEPQQNDHQNIVRDNDTKPVPTMLILDVKFSQLSTFVSLCIQRPRLLVALDFLLAVAEFFVPTIGNVLSDDEDTKSFQVIDALILDEPIYKQPSAEVSLSSQRPLIADDERYDHFVYDGGGGMIYLKDRNGVNLASPSAEAIIFVGSGKKLQFKNIVIKNGLYLDSCISLGSNSSYSASRDDHVYLEGGDEGSSHDSSRERINHVPSRSASLERSAELILELQAIGPELTFYNTSKDVGKSLLLTNQLLHANLDAFCRLILKGETIEMNANALGLTMESNGIRILEPFDTSMSYSNASGKTNIHLSVSDIFMNFSFSILKLFLAVEEDILAFLRMTGKKMTVICSQFDKVGTIKNPNTDQIYAFWRPHSPPGFASLGDYLTPLDKPPKKGVIVVNSTYTRIKRPVSFKLIWPRLDSGNVSDHDIKSVDSLPNGAFGGESCSIWFPEAPKGYVALGCVVSAGRTQPPLASAFCISASLVCSCSLRDFIAINTTNLNMRSFAFWRVDNALGTFLPADPTSFDLAGTAYDLRHIMFGSLESSSKISKGSNVQASPSSRGHNLQSEGSLLNSALRFETITSFRLIWCNQGSNSRKKLSIWRPEVPQGTVYFGDIAVKGYEPPNSCIVLRDTEDDELFRTPLDFQLVGKIKKQRGMESISFWLPQAPPSFFSLGCIACMGKPKQDEFNTLRCIRSDLVTGDQFSDESLWDTSDSKVETEAFSIWAVGNDLGTFIIRSGIKKPPRRFALKLVDTSLPSGSDDTVFDAEIRTFSAALFDDYGGLMVPLFNVSISGVGFSLHGRRDYMNSTVGFSLAARSYNDKYEAWEPLVEPVDGVLRYQYDLSAPRAASQIRLTSTRDLNLNVSVSNANMLIQAYASWNNLSYVHEYDATRDKFSPAVGGRSIIGIHHKRNYDIIPTNKLGQDIYIRATELTGLTNIIRMPSGDMKSVKVPVSKNMLDSHLKGKLFKKVRRMVIVMIADGEFPRVGGLSFRQYSVAIRLTPDRSLRSDSLLPRQSARTCGNCSDHLSSELELVNWNEVFFFKVDSP</sequence>
<evidence type="ECO:0000313" key="3">
    <source>
        <dbReference type="EMBL" id="GMN35152.1"/>
    </source>
</evidence>
<dbReference type="EMBL" id="BTGU01002189">
    <property type="protein sequence ID" value="GMN35152.1"/>
    <property type="molecule type" value="Genomic_DNA"/>
</dbReference>
<dbReference type="InterPro" id="IPR056747">
    <property type="entry name" value="VPS13-like_M"/>
</dbReference>